<dbReference type="EMBL" id="JBHLXJ010000035">
    <property type="protein sequence ID" value="MFC0351945.1"/>
    <property type="molecule type" value="Genomic_DNA"/>
</dbReference>
<sequence length="241" mass="26870">MNPYQTLSSPLLNDAGLNCHAVFDIASLSTDARHLLIERCPQVIKYRQLILIGHGGRQFWQSLSATDAVISTEASNHPVDDFTVSIVRQFFESECSGVDYEIMYPGAYTVSLQELGKLAGWHHASPFMVGINATFGSWFAYRAMILANTNLPTSTPVKTTSPCHDCSSKICIQSCPAQALDGGEFHLLKCVSYRQLENSRCKETCVARVSCPVASEHRYSEQQIHYHYGRSIRMINAMAKR</sequence>
<reference evidence="2 3" key="1">
    <citation type="submission" date="2024-09" db="EMBL/GenBank/DDBJ databases">
        <authorList>
            <person name="Sun Q."/>
            <person name="Mori K."/>
        </authorList>
    </citation>
    <scope>NUCLEOTIDE SEQUENCE [LARGE SCALE GENOMIC DNA]</scope>
    <source>
        <strain evidence="2 3">CCM 8677</strain>
    </source>
</reference>
<evidence type="ECO:0000313" key="3">
    <source>
        <dbReference type="Proteomes" id="UP001589844"/>
    </source>
</evidence>
<proteinExistence type="predicted"/>
<comment type="caution">
    <text evidence="2">The sequence shown here is derived from an EMBL/GenBank/DDBJ whole genome shotgun (WGS) entry which is preliminary data.</text>
</comment>
<dbReference type="InterPro" id="IPR017896">
    <property type="entry name" value="4Fe4S_Fe-S-bd"/>
</dbReference>
<organism evidence="2 3">
    <name type="scientific">Undibacterium danionis</name>
    <dbReference type="NCBI Taxonomy" id="1812100"/>
    <lineage>
        <taxon>Bacteria</taxon>
        <taxon>Pseudomonadati</taxon>
        <taxon>Pseudomonadota</taxon>
        <taxon>Betaproteobacteria</taxon>
        <taxon>Burkholderiales</taxon>
        <taxon>Oxalobacteraceae</taxon>
        <taxon>Undibacterium</taxon>
    </lineage>
</organism>
<dbReference type="PROSITE" id="PS51379">
    <property type="entry name" value="4FE4S_FER_2"/>
    <property type="match status" value="1"/>
</dbReference>
<keyword evidence="3" id="KW-1185">Reference proteome</keyword>
<evidence type="ECO:0000259" key="1">
    <source>
        <dbReference type="PROSITE" id="PS51379"/>
    </source>
</evidence>
<accession>A0ABV6IKF4</accession>
<gene>
    <name evidence="2" type="ORF">ACFFJH_19165</name>
</gene>
<dbReference type="Proteomes" id="UP001589844">
    <property type="component" value="Unassembled WGS sequence"/>
</dbReference>
<name>A0ABV6IKF4_9BURK</name>
<protein>
    <recommendedName>
        <fullName evidence="1">4Fe-4S ferredoxin-type domain-containing protein</fullName>
    </recommendedName>
</protein>
<evidence type="ECO:0000313" key="2">
    <source>
        <dbReference type="EMBL" id="MFC0351945.1"/>
    </source>
</evidence>
<feature type="domain" description="4Fe-4S ferredoxin-type" evidence="1">
    <location>
        <begin position="154"/>
        <end position="185"/>
    </location>
</feature>
<dbReference type="RefSeq" id="WP_390214667.1">
    <property type="nucleotide sequence ID" value="NZ_JBHLXJ010000035.1"/>
</dbReference>